<keyword evidence="1" id="KW-0812">Transmembrane</keyword>
<protein>
    <submittedName>
        <fullName evidence="2">Uncharacterized protein</fullName>
    </submittedName>
</protein>
<organism evidence="2 3">
    <name type="scientific">Medusavirus stheno T3</name>
    <dbReference type="NCBI Taxonomy" id="3069717"/>
    <lineage>
        <taxon>Viruses</taxon>
        <taxon>Varidnaviria</taxon>
        <taxon>Bamfordvirae</taxon>
        <taxon>Nucleocytoviricota</taxon>
        <taxon>Megaviricetes</taxon>
        <taxon>Mamonoviridae</taxon>
        <taxon>Medusavirus</taxon>
        <taxon>Medusavirus sthenus</taxon>
    </lineage>
</organism>
<keyword evidence="3" id="KW-1185">Reference proteome</keyword>
<name>A0A7S8BEV4_9VIRU</name>
<evidence type="ECO:0000256" key="1">
    <source>
        <dbReference type="SAM" id="Phobius"/>
    </source>
</evidence>
<accession>A0A7S8BEV4</accession>
<proteinExistence type="predicted"/>
<feature type="transmembrane region" description="Helical" evidence="1">
    <location>
        <begin position="69"/>
        <end position="86"/>
    </location>
</feature>
<feature type="transmembrane region" description="Helical" evidence="1">
    <location>
        <begin position="30"/>
        <end position="49"/>
    </location>
</feature>
<evidence type="ECO:0000313" key="2">
    <source>
        <dbReference type="EMBL" id="QPB44558.1"/>
    </source>
</evidence>
<reference evidence="2 3" key="1">
    <citation type="submission" date="2020-09" db="EMBL/GenBank/DDBJ databases">
        <authorList>
            <person name="Zhang R."/>
            <person name="Garcia K."/>
            <person name="Ogata H."/>
        </authorList>
    </citation>
    <scope>NUCLEOTIDE SEQUENCE [LARGE SCALE GENOMIC DNA]</scope>
    <source>
        <strain evidence="3">stheno</strain>
    </source>
</reference>
<evidence type="ECO:0000313" key="3">
    <source>
        <dbReference type="Proteomes" id="UP001162098"/>
    </source>
</evidence>
<dbReference type="KEGG" id="vg:80543754"/>
<keyword evidence="1" id="KW-1133">Transmembrane helix</keyword>
<keyword evidence="1" id="KW-0472">Membrane</keyword>
<dbReference type="EMBL" id="MW018138">
    <property type="protein sequence ID" value="QPB44558.1"/>
    <property type="molecule type" value="Genomic_DNA"/>
</dbReference>
<dbReference type="Proteomes" id="UP001162098">
    <property type="component" value="Segment"/>
</dbReference>
<sequence length="101" mass="11194">MASIEGSVGNYYGTMSSGPFLPIKKPLRSLTTVEVFALVVLLWGVISLWSELLHNTIKHFVFEGSEPSLLYLAIIALILTALLFDISRYLDFDFIELVGGN</sequence>